<evidence type="ECO:0000313" key="2">
    <source>
        <dbReference type="Proteomes" id="UP000239576"/>
    </source>
</evidence>
<protein>
    <submittedName>
        <fullName evidence="1">Uncharacterized protein</fullName>
    </submittedName>
</protein>
<accession>A0A2T1E5T1</accession>
<sequence>MTFRLLKETIGIEEDLGGISGDINENFDVTRFGNDHQRRLPGSQPCECLKMTTATLKPPFAPMTLLQTEREAG</sequence>
<evidence type="ECO:0000313" key="1">
    <source>
        <dbReference type="EMBL" id="PSB28080.1"/>
    </source>
</evidence>
<name>A0A2T1E5T1_9CYAN</name>
<dbReference type="Proteomes" id="UP000239576">
    <property type="component" value="Unassembled WGS sequence"/>
</dbReference>
<keyword evidence="2" id="KW-1185">Reference proteome</keyword>
<dbReference type="AlphaFoldDB" id="A0A2T1E5T1"/>
<dbReference type="EMBL" id="PVWK01000083">
    <property type="protein sequence ID" value="PSB28080.1"/>
    <property type="molecule type" value="Genomic_DNA"/>
</dbReference>
<gene>
    <name evidence="1" type="ORF">C7B82_14625</name>
</gene>
<organism evidence="1 2">
    <name type="scientific">Stenomitos frigidus ULC18</name>
    <dbReference type="NCBI Taxonomy" id="2107698"/>
    <lineage>
        <taxon>Bacteria</taxon>
        <taxon>Bacillati</taxon>
        <taxon>Cyanobacteriota</taxon>
        <taxon>Cyanophyceae</taxon>
        <taxon>Leptolyngbyales</taxon>
        <taxon>Leptolyngbyaceae</taxon>
        <taxon>Stenomitos</taxon>
    </lineage>
</organism>
<proteinExistence type="predicted"/>
<reference evidence="1 2" key="2">
    <citation type="submission" date="2018-03" db="EMBL/GenBank/DDBJ databases">
        <title>The ancient ancestry and fast evolution of plastids.</title>
        <authorList>
            <person name="Moore K.R."/>
            <person name="Magnabosco C."/>
            <person name="Momper L."/>
            <person name="Gold D.A."/>
            <person name="Bosak T."/>
            <person name="Fournier G.P."/>
        </authorList>
    </citation>
    <scope>NUCLEOTIDE SEQUENCE [LARGE SCALE GENOMIC DNA]</scope>
    <source>
        <strain evidence="1 2">ULC18</strain>
    </source>
</reference>
<comment type="caution">
    <text evidence="1">The sequence shown here is derived from an EMBL/GenBank/DDBJ whole genome shotgun (WGS) entry which is preliminary data.</text>
</comment>
<reference evidence="2" key="1">
    <citation type="submission" date="2018-02" db="EMBL/GenBank/DDBJ databases">
        <authorList>
            <person name="Moore K."/>
            <person name="Momper L."/>
        </authorList>
    </citation>
    <scope>NUCLEOTIDE SEQUENCE [LARGE SCALE GENOMIC DNA]</scope>
    <source>
        <strain evidence="2">ULC18</strain>
    </source>
</reference>